<feature type="transmembrane region" description="Helical" evidence="2">
    <location>
        <begin position="33"/>
        <end position="53"/>
    </location>
</feature>
<reference evidence="3 4" key="1">
    <citation type="submission" date="2023-10" db="EMBL/GenBank/DDBJ databases">
        <title>Bacteria for the degradation of biodegradable plastic PBAT(Polybutylene adipate terephthalate).</title>
        <authorList>
            <person name="Weon H.-Y."/>
            <person name="Yeon J."/>
        </authorList>
    </citation>
    <scope>NUCLEOTIDE SEQUENCE [LARGE SCALE GENOMIC DNA]</scope>
    <source>
        <strain evidence="3 4">SBD 7-3</strain>
    </source>
</reference>
<proteinExistence type="predicted"/>
<gene>
    <name evidence="3" type="ORF">RXV79_04420</name>
</gene>
<organism evidence="3 4">
    <name type="scientific">Piscinibacter gummiphilus</name>
    <dbReference type="NCBI Taxonomy" id="946333"/>
    <lineage>
        <taxon>Bacteria</taxon>
        <taxon>Pseudomonadati</taxon>
        <taxon>Pseudomonadota</taxon>
        <taxon>Betaproteobacteria</taxon>
        <taxon>Burkholderiales</taxon>
        <taxon>Sphaerotilaceae</taxon>
        <taxon>Piscinibacter</taxon>
    </lineage>
</organism>
<accession>A0ABZ0CXR3</accession>
<keyword evidence="2" id="KW-0812">Transmembrane</keyword>
<keyword evidence="2" id="KW-0472">Membrane</keyword>
<dbReference type="EMBL" id="CP136336">
    <property type="protein sequence ID" value="WOB09306.1"/>
    <property type="molecule type" value="Genomic_DNA"/>
</dbReference>
<name>A0ABZ0CXR3_9BURK</name>
<feature type="region of interest" description="Disordered" evidence="1">
    <location>
        <begin position="194"/>
        <end position="216"/>
    </location>
</feature>
<evidence type="ECO:0000256" key="1">
    <source>
        <dbReference type="SAM" id="MobiDB-lite"/>
    </source>
</evidence>
<keyword evidence="2" id="KW-1133">Transmembrane helix</keyword>
<dbReference type="RefSeq" id="WP_316702263.1">
    <property type="nucleotide sequence ID" value="NZ_CP136336.1"/>
</dbReference>
<keyword evidence="4" id="KW-1185">Reference proteome</keyword>
<feature type="compositionally biased region" description="Low complexity" evidence="1">
    <location>
        <begin position="108"/>
        <end position="132"/>
    </location>
</feature>
<dbReference type="Proteomes" id="UP001303946">
    <property type="component" value="Chromosome"/>
</dbReference>
<dbReference type="Pfam" id="PF11306">
    <property type="entry name" value="DUF3108"/>
    <property type="match status" value="1"/>
</dbReference>
<sequence>MTLPPGTRTGAFLTRMATSSDSFRHSSRVGRSVALALLVVAVSVGHVSLPWLMPYSSRQLEFASRAPQEPVTLVELKTAPDTLRTPPIVAAKRDTPPAPAPHKPPAPRAATPQAAPAPAAADEPAPAPSATPLDGTGGEAAVLYAVSGQFGGHAVGGSATLQWKIEPSGYLLSLQVTGSRQFKTVFAWDLRTRGSSSGGSMSPDVYEEEQRTTGEGQQLRAVQFSDNPAQEPGTGPRLDPLSALLKLSNDLHLRPQEEASQPYPVVVRLAGRSLHLSLVREAEEDLPTSWGNLRTEKYVTKYPNEFYFGPQVTLWLAPSLRHAPIRVRVEEQDVARLDFDMLSEPVAFPTWR</sequence>
<protein>
    <submittedName>
        <fullName evidence="3">DUF3108 domain-containing protein</fullName>
    </submittedName>
</protein>
<feature type="compositionally biased region" description="Pro residues" evidence="1">
    <location>
        <begin position="96"/>
        <end position="107"/>
    </location>
</feature>
<evidence type="ECO:0000313" key="3">
    <source>
        <dbReference type="EMBL" id="WOB09306.1"/>
    </source>
</evidence>
<evidence type="ECO:0000256" key="2">
    <source>
        <dbReference type="SAM" id="Phobius"/>
    </source>
</evidence>
<feature type="region of interest" description="Disordered" evidence="1">
    <location>
        <begin position="84"/>
        <end position="134"/>
    </location>
</feature>
<dbReference type="InterPro" id="IPR021457">
    <property type="entry name" value="DUF3108"/>
</dbReference>
<evidence type="ECO:0000313" key="4">
    <source>
        <dbReference type="Proteomes" id="UP001303946"/>
    </source>
</evidence>